<dbReference type="EMBL" id="JAYMYQ010000004">
    <property type="protein sequence ID" value="KAK7336378.1"/>
    <property type="molecule type" value="Genomic_DNA"/>
</dbReference>
<dbReference type="Proteomes" id="UP001367508">
    <property type="component" value="Unassembled WGS sequence"/>
</dbReference>
<accession>A0AAN9QM73</accession>
<comment type="caution">
    <text evidence="2">The sequence shown here is derived from an EMBL/GenBank/DDBJ whole genome shotgun (WGS) entry which is preliminary data.</text>
</comment>
<evidence type="ECO:0000313" key="3">
    <source>
        <dbReference type="Proteomes" id="UP001367508"/>
    </source>
</evidence>
<dbReference type="PANTHER" id="PTHR31776:SF13">
    <property type="entry name" value="NON-REDUCING END ALPHA-L-ARABINOFURANOSIDASE"/>
    <property type="match status" value="1"/>
</dbReference>
<sequence length="142" mass="15933">MASYAPLFVNDNDRRWNPDAIVFNSNQVYGTPSYWVQTLFKESNGATFLESQFQTLNPNLADASVISWENPRNNKKIYLRIKVANLGETQLNLNISLNGFVSSDITKSTKTVVTQTSPLENPGNKMNVVTPPLSFTVFDLLK</sequence>
<name>A0AAN9QM73_CANGL</name>
<dbReference type="Pfam" id="PF06964">
    <property type="entry name" value="Alpha-L-AF_C"/>
    <property type="match status" value="1"/>
</dbReference>
<gene>
    <name evidence="2" type="ORF">VNO77_16918</name>
</gene>
<organism evidence="2 3">
    <name type="scientific">Canavalia gladiata</name>
    <name type="common">Sword bean</name>
    <name type="synonym">Dolichos gladiatus</name>
    <dbReference type="NCBI Taxonomy" id="3824"/>
    <lineage>
        <taxon>Eukaryota</taxon>
        <taxon>Viridiplantae</taxon>
        <taxon>Streptophyta</taxon>
        <taxon>Embryophyta</taxon>
        <taxon>Tracheophyta</taxon>
        <taxon>Spermatophyta</taxon>
        <taxon>Magnoliopsida</taxon>
        <taxon>eudicotyledons</taxon>
        <taxon>Gunneridae</taxon>
        <taxon>Pentapetalae</taxon>
        <taxon>rosids</taxon>
        <taxon>fabids</taxon>
        <taxon>Fabales</taxon>
        <taxon>Fabaceae</taxon>
        <taxon>Papilionoideae</taxon>
        <taxon>50 kb inversion clade</taxon>
        <taxon>NPAAA clade</taxon>
        <taxon>indigoferoid/millettioid clade</taxon>
        <taxon>Phaseoleae</taxon>
        <taxon>Canavalia</taxon>
    </lineage>
</organism>
<dbReference type="PANTHER" id="PTHR31776">
    <property type="entry name" value="ALPHA-L-ARABINOFURANOSIDASE 1"/>
    <property type="match status" value="1"/>
</dbReference>
<dbReference type="InterPro" id="IPR010720">
    <property type="entry name" value="Alpha-L-AF_C"/>
</dbReference>
<reference evidence="2 3" key="1">
    <citation type="submission" date="2024-01" db="EMBL/GenBank/DDBJ databases">
        <title>The genomes of 5 underutilized Papilionoideae crops provide insights into root nodulation and disease resistanc.</title>
        <authorList>
            <person name="Jiang F."/>
        </authorList>
    </citation>
    <scope>NUCLEOTIDE SEQUENCE [LARGE SCALE GENOMIC DNA]</scope>
    <source>
        <strain evidence="2">LVBAO_FW01</strain>
        <tissue evidence="2">Leaves</tissue>
    </source>
</reference>
<evidence type="ECO:0000313" key="2">
    <source>
        <dbReference type="EMBL" id="KAK7336378.1"/>
    </source>
</evidence>
<dbReference type="SMART" id="SM00813">
    <property type="entry name" value="Alpha-L-AF_C"/>
    <property type="match status" value="1"/>
</dbReference>
<evidence type="ECO:0000259" key="1">
    <source>
        <dbReference type="SMART" id="SM00813"/>
    </source>
</evidence>
<protein>
    <recommendedName>
        <fullName evidence="1">Alpha-L-arabinofuranosidase C-terminal domain-containing protein</fullName>
    </recommendedName>
</protein>
<proteinExistence type="predicted"/>
<dbReference type="InterPro" id="IPR051563">
    <property type="entry name" value="Glycosyl_Hydrolase_51"/>
</dbReference>
<feature type="domain" description="Alpha-L-arabinofuranosidase C-terminal" evidence="1">
    <location>
        <begin position="1"/>
        <end position="134"/>
    </location>
</feature>
<keyword evidence="3" id="KW-1185">Reference proteome</keyword>
<dbReference type="GO" id="GO:0046373">
    <property type="term" value="P:L-arabinose metabolic process"/>
    <property type="evidence" value="ECO:0007669"/>
    <property type="project" value="InterPro"/>
</dbReference>
<dbReference type="AlphaFoldDB" id="A0AAN9QM73"/>
<dbReference type="GO" id="GO:0046556">
    <property type="term" value="F:alpha-L-arabinofuranosidase activity"/>
    <property type="evidence" value="ECO:0007669"/>
    <property type="project" value="InterPro"/>
</dbReference>